<reference evidence="2 3" key="1">
    <citation type="submission" date="2016-07" db="EMBL/GenBank/DDBJ databases">
        <title>Pervasive Adenine N6-methylation of Active Genes in Fungi.</title>
        <authorList>
            <consortium name="DOE Joint Genome Institute"/>
            <person name="Mondo S.J."/>
            <person name="Dannebaum R.O."/>
            <person name="Kuo R.C."/>
            <person name="Labutti K."/>
            <person name="Haridas S."/>
            <person name="Kuo A."/>
            <person name="Salamov A."/>
            <person name="Ahrendt S.R."/>
            <person name="Lipzen A."/>
            <person name="Sullivan W."/>
            <person name="Andreopoulos W.B."/>
            <person name="Clum A."/>
            <person name="Lindquist E."/>
            <person name="Daum C."/>
            <person name="Ramamoorthy G.K."/>
            <person name="Gryganskyi A."/>
            <person name="Culley D."/>
            <person name="Magnuson J.K."/>
            <person name="James T.Y."/>
            <person name="O'Malley M.A."/>
            <person name="Stajich J.E."/>
            <person name="Spatafora J.W."/>
            <person name="Visel A."/>
            <person name="Grigoriev I.V."/>
        </authorList>
    </citation>
    <scope>NUCLEOTIDE SEQUENCE [LARGE SCALE GENOMIC DNA]</scope>
    <source>
        <strain evidence="2 3">NRRL 1336</strain>
    </source>
</reference>
<sequence>MSRRGPPPPPPTRPNASRQVNHSPSLRQNEIHNDSARNSTASPLNRYSTINVQPSFQTLDIEIPEPPQTEAGKWTFHSQREFPPPPPFEKKLRRYPTGAETGCSMTLNLSHLHT</sequence>
<organism evidence="2 3">
    <name type="scientific">Absidia repens</name>
    <dbReference type="NCBI Taxonomy" id="90262"/>
    <lineage>
        <taxon>Eukaryota</taxon>
        <taxon>Fungi</taxon>
        <taxon>Fungi incertae sedis</taxon>
        <taxon>Mucoromycota</taxon>
        <taxon>Mucoromycotina</taxon>
        <taxon>Mucoromycetes</taxon>
        <taxon>Mucorales</taxon>
        <taxon>Cunninghamellaceae</taxon>
        <taxon>Absidia</taxon>
    </lineage>
</organism>
<feature type="region of interest" description="Disordered" evidence="1">
    <location>
        <begin position="1"/>
        <end position="48"/>
    </location>
</feature>
<dbReference type="EMBL" id="MCGE01000001">
    <property type="protein sequence ID" value="ORZ25137.1"/>
    <property type="molecule type" value="Genomic_DNA"/>
</dbReference>
<comment type="caution">
    <text evidence="2">The sequence shown here is derived from an EMBL/GenBank/DDBJ whole genome shotgun (WGS) entry which is preliminary data.</text>
</comment>
<protein>
    <submittedName>
        <fullName evidence="2">Uncharacterized protein</fullName>
    </submittedName>
</protein>
<proteinExistence type="predicted"/>
<accession>A0A1X2IZX4</accession>
<evidence type="ECO:0000313" key="3">
    <source>
        <dbReference type="Proteomes" id="UP000193560"/>
    </source>
</evidence>
<gene>
    <name evidence="2" type="ORF">BCR42DRAFT_399447</name>
</gene>
<dbReference type="Proteomes" id="UP000193560">
    <property type="component" value="Unassembled WGS sequence"/>
</dbReference>
<dbReference type="STRING" id="90262.A0A1X2IZX4"/>
<evidence type="ECO:0000313" key="2">
    <source>
        <dbReference type="EMBL" id="ORZ25137.1"/>
    </source>
</evidence>
<evidence type="ECO:0000256" key="1">
    <source>
        <dbReference type="SAM" id="MobiDB-lite"/>
    </source>
</evidence>
<feature type="compositionally biased region" description="Pro residues" evidence="1">
    <location>
        <begin position="1"/>
        <end position="13"/>
    </location>
</feature>
<dbReference type="AlphaFoldDB" id="A0A1X2IZX4"/>
<dbReference type="OrthoDB" id="2259563at2759"/>
<feature type="compositionally biased region" description="Polar residues" evidence="1">
    <location>
        <begin position="15"/>
        <end position="28"/>
    </location>
</feature>
<name>A0A1X2IZX4_9FUNG</name>
<feature type="compositionally biased region" description="Polar residues" evidence="1">
    <location>
        <begin position="36"/>
        <end position="48"/>
    </location>
</feature>
<keyword evidence="3" id="KW-1185">Reference proteome</keyword>